<protein>
    <submittedName>
        <fullName evidence="1">Uncharacterized protein</fullName>
    </submittedName>
</protein>
<evidence type="ECO:0000313" key="1">
    <source>
        <dbReference type="EMBL" id="GHE58016.1"/>
    </source>
</evidence>
<name>A0ABQ3I691_9BACT</name>
<evidence type="ECO:0000313" key="2">
    <source>
        <dbReference type="Proteomes" id="UP000658258"/>
    </source>
</evidence>
<dbReference type="EMBL" id="BNAG01000001">
    <property type="protein sequence ID" value="GHE58016.1"/>
    <property type="molecule type" value="Genomic_DNA"/>
</dbReference>
<accession>A0ABQ3I691</accession>
<gene>
    <name evidence="1" type="ORF">GCM10011340_11490</name>
</gene>
<reference evidence="2" key="1">
    <citation type="journal article" date="2019" name="Int. J. Syst. Evol. Microbiol.">
        <title>The Global Catalogue of Microorganisms (GCM) 10K type strain sequencing project: providing services to taxonomists for standard genome sequencing and annotation.</title>
        <authorList>
            <consortium name="The Broad Institute Genomics Platform"/>
            <consortium name="The Broad Institute Genome Sequencing Center for Infectious Disease"/>
            <person name="Wu L."/>
            <person name="Ma J."/>
        </authorList>
    </citation>
    <scope>NUCLEOTIDE SEQUENCE [LARGE SCALE GENOMIC DNA]</scope>
    <source>
        <strain evidence="2">CGMCC 1.15111</strain>
    </source>
</reference>
<organism evidence="1 2">
    <name type="scientific">Roseivirga thermotolerans</name>
    <dbReference type="NCBI Taxonomy" id="1758176"/>
    <lineage>
        <taxon>Bacteria</taxon>
        <taxon>Pseudomonadati</taxon>
        <taxon>Bacteroidota</taxon>
        <taxon>Cytophagia</taxon>
        <taxon>Cytophagales</taxon>
        <taxon>Roseivirgaceae</taxon>
        <taxon>Roseivirga</taxon>
    </lineage>
</organism>
<comment type="caution">
    <text evidence="1">The sequence shown here is derived from an EMBL/GenBank/DDBJ whole genome shotgun (WGS) entry which is preliminary data.</text>
</comment>
<sequence length="131" mass="14916">MKAKRLIGLAVGTILILMMWKTFSQKGVSHLDTNFREVARYRNENNTGPVRRVYVVAVNDTNWTDLEAYGNFQPHSKLGTTEVFFFLEGQDVPTTLNGSAPYFSSSYNQQAIAHYEKNPSGLVSFKKFPFR</sequence>
<dbReference type="Proteomes" id="UP000658258">
    <property type="component" value="Unassembled WGS sequence"/>
</dbReference>
<dbReference type="RefSeq" id="WP_189629226.1">
    <property type="nucleotide sequence ID" value="NZ_BNAG01000001.1"/>
</dbReference>
<keyword evidence="2" id="KW-1185">Reference proteome</keyword>
<proteinExistence type="predicted"/>